<comment type="caution">
    <text evidence="1">The sequence shown here is derived from an EMBL/GenBank/DDBJ whole genome shotgun (WGS) entry which is preliminary data.</text>
</comment>
<dbReference type="Proteomes" id="UP001055811">
    <property type="component" value="Linkage Group LG01"/>
</dbReference>
<keyword evidence="2" id="KW-1185">Reference proteome</keyword>
<organism evidence="1 2">
    <name type="scientific">Cichorium intybus</name>
    <name type="common">Chicory</name>
    <dbReference type="NCBI Taxonomy" id="13427"/>
    <lineage>
        <taxon>Eukaryota</taxon>
        <taxon>Viridiplantae</taxon>
        <taxon>Streptophyta</taxon>
        <taxon>Embryophyta</taxon>
        <taxon>Tracheophyta</taxon>
        <taxon>Spermatophyta</taxon>
        <taxon>Magnoliopsida</taxon>
        <taxon>eudicotyledons</taxon>
        <taxon>Gunneridae</taxon>
        <taxon>Pentapetalae</taxon>
        <taxon>asterids</taxon>
        <taxon>campanulids</taxon>
        <taxon>Asterales</taxon>
        <taxon>Asteraceae</taxon>
        <taxon>Cichorioideae</taxon>
        <taxon>Cichorieae</taxon>
        <taxon>Cichoriinae</taxon>
        <taxon>Cichorium</taxon>
    </lineage>
</organism>
<sequence>MTAESSCIGSPSLVMGEIIFVALPLVETLVAINIPNLISKPEAPSIKAPDNSFVEGEHASNDYQSAKDEPGLDTQASEGEPTPDIQVC</sequence>
<gene>
    <name evidence="1" type="ORF">L2E82_02734</name>
</gene>
<name>A0ACB9H4M7_CICIN</name>
<reference evidence="2" key="1">
    <citation type="journal article" date="2022" name="Mol. Ecol. Resour.">
        <title>The genomes of chicory, endive, great burdock and yacon provide insights into Asteraceae palaeo-polyploidization history and plant inulin production.</title>
        <authorList>
            <person name="Fan W."/>
            <person name="Wang S."/>
            <person name="Wang H."/>
            <person name="Wang A."/>
            <person name="Jiang F."/>
            <person name="Liu H."/>
            <person name="Zhao H."/>
            <person name="Xu D."/>
            <person name="Zhang Y."/>
        </authorList>
    </citation>
    <scope>NUCLEOTIDE SEQUENCE [LARGE SCALE GENOMIC DNA]</scope>
    <source>
        <strain evidence="2">cv. Punajuju</strain>
    </source>
</reference>
<proteinExistence type="predicted"/>
<protein>
    <submittedName>
        <fullName evidence="1">Uncharacterized protein</fullName>
    </submittedName>
</protein>
<evidence type="ECO:0000313" key="2">
    <source>
        <dbReference type="Proteomes" id="UP001055811"/>
    </source>
</evidence>
<accession>A0ACB9H4M7</accession>
<dbReference type="EMBL" id="CM042009">
    <property type="protein sequence ID" value="KAI3789927.1"/>
    <property type="molecule type" value="Genomic_DNA"/>
</dbReference>
<evidence type="ECO:0000313" key="1">
    <source>
        <dbReference type="EMBL" id="KAI3789927.1"/>
    </source>
</evidence>
<reference evidence="1 2" key="2">
    <citation type="journal article" date="2022" name="Mol. Ecol. Resour.">
        <title>The genomes of chicory, endive, great burdock and yacon provide insights into Asteraceae paleo-polyploidization history and plant inulin production.</title>
        <authorList>
            <person name="Fan W."/>
            <person name="Wang S."/>
            <person name="Wang H."/>
            <person name="Wang A."/>
            <person name="Jiang F."/>
            <person name="Liu H."/>
            <person name="Zhao H."/>
            <person name="Xu D."/>
            <person name="Zhang Y."/>
        </authorList>
    </citation>
    <scope>NUCLEOTIDE SEQUENCE [LARGE SCALE GENOMIC DNA]</scope>
    <source>
        <strain evidence="2">cv. Punajuju</strain>
        <tissue evidence="1">Leaves</tissue>
    </source>
</reference>